<evidence type="ECO:0000256" key="1">
    <source>
        <dbReference type="SAM" id="SignalP"/>
    </source>
</evidence>
<dbReference type="AlphaFoldDB" id="A0A0R3M5Q3"/>
<proteinExistence type="predicted"/>
<dbReference type="OrthoDB" id="8222426at2"/>
<dbReference type="PANTHER" id="PTHR34001">
    <property type="entry name" value="BLL7405 PROTEIN"/>
    <property type="match status" value="1"/>
</dbReference>
<evidence type="ECO:0000313" key="3">
    <source>
        <dbReference type="Proteomes" id="UP000051660"/>
    </source>
</evidence>
<dbReference type="EMBL" id="LLYB01000135">
    <property type="protein sequence ID" value="KRR15265.1"/>
    <property type="molecule type" value="Genomic_DNA"/>
</dbReference>
<dbReference type="SUPFAM" id="SSF103515">
    <property type="entry name" value="Autotransporter"/>
    <property type="match status" value="1"/>
</dbReference>
<reference evidence="2 3" key="1">
    <citation type="submission" date="2014-03" db="EMBL/GenBank/DDBJ databases">
        <title>Bradyrhizobium valentinum sp. nov., isolated from effective nodules of Lupinus mariae-josephae, a lupine endemic of basic-lime soils in Eastern Spain.</title>
        <authorList>
            <person name="Duran D."/>
            <person name="Rey L."/>
            <person name="Navarro A."/>
            <person name="Busquets A."/>
            <person name="Imperial J."/>
            <person name="Ruiz-Argueso T."/>
        </authorList>
    </citation>
    <scope>NUCLEOTIDE SEQUENCE [LARGE SCALE GENOMIC DNA]</scope>
    <source>
        <strain evidence="2 3">CCBAU 23086</strain>
    </source>
</reference>
<sequence length="261" mass="28244">MKNVLFALTAVVAMTGSAFAADLAARPYTKAPAAVPAPVASWTGCYIAAGGGGAYSNNDHSEIVAATGLPRTFNETTGARGWFGTVGAGCDYQVDRFVIGVFGDYDFMDVRGDIGFDGTNFIRGVGSQKQDYQWAVGGRVGYVITPQLLTYFSAGYTEGHWKGTSFSQLGFGPGPFWNMPGFTRGGWFIGAGDEYALSFLPGLFWKTEYRYSEFDRANVAVSFAATGIPTAFQMTEKLREHSVRSELVYRFNWGGPVVAKY</sequence>
<gene>
    <name evidence="2" type="ORF">CQ14_28530</name>
</gene>
<protein>
    <submittedName>
        <fullName evidence="2">Uncharacterized protein</fullName>
    </submittedName>
</protein>
<dbReference type="Proteomes" id="UP000051660">
    <property type="component" value="Unassembled WGS sequence"/>
</dbReference>
<feature type="chain" id="PRO_5006443733" evidence="1">
    <location>
        <begin position="21"/>
        <end position="261"/>
    </location>
</feature>
<dbReference type="PANTHER" id="PTHR34001:SF3">
    <property type="entry name" value="BLL7405 PROTEIN"/>
    <property type="match status" value="1"/>
</dbReference>
<dbReference type="InterPro" id="IPR036709">
    <property type="entry name" value="Autotransporte_beta_dom_sf"/>
</dbReference>
<name>A0A0R3M5Q3_9BRAD</name>
<evidence type="ECO:0000313" key="2">
    <source>
        <dbReference type="EMBL" id="KRR15265.1"/>
    </source>
</evidence>
<feature type="signal peptide" evidence="1">
    <location>
        <begin position="1"/>
        <end position="20"/>
    </location>
</feature>
<keyword evidence="1" id="KW-0732">Signal</keyword>
<organism evidence="2 3">
    <name type="scientific">Bradyrhizobium lablabi</name>
    <dbReference type="NCBI Taxonomy" id="722472"/>
    <lineage>
        <taxon>Bacteria</taxon>
        <taxon>Pseudomonadati</taxon>
        <taxon>Pseudomonadota</taxon>
        <taxon>Alphaproteobacteria</taxon>
        <taxon>Hyphomicrobiales</taxon>
        <taxon>Nitrobacteraceae</taxon>
        <taxon>Bradyrhizobium</taxon>
    </lineage>
</organism>
<dbReference type="RefSeq" id="WP_057863524.1">
    <property type="nucleotide sequence ID" value="NZ_LLYB01000135.1"/>
</dbReference>
<comment type="caution">
    <text evidence="2">The sequence shown here is derived from an EMBL/GenBank/DDBJ whole genome shotgun (WGS) entry which is preliminary data.</text>
</comment>
<accession>A0A0R3M5Q3</accession>
<dbReference type="InterPro" id="IPR051692">
    <property type="entry name" value="OMP-like"/>
</dbReference>